<dbReference type="OrthoDB" id="9769667at2"/>
<gene>
    <name evidence="4" type="ORF">SAMN05421774_10339</name>
</gene>
<proteinExistence type="predicted"/>
<evidence type="ECO:0000313" key="4">
    <source>
        <dbReference type="EMBL" id="SIS92078.1"/>
    </source>
</evidence>
<dbReference type="RefSeq" id="WP_076531031.1">
    <property type="nucleotide sequence ID" value="NZ_BMEH01000003.1"/>
</dbReference>
<dbReference type="Gene3D" id="3.40.190.170">
    <property type="entry name" value="Bacterial extracellular solute-binding protein, family 7"/>
    <property type="match status" value="1"/>
</dbReference>
<name>A0A1N7N1C8_9RHOB</name>
<dbReference type="NCBIfam" id="NF037995">
    <property type="entry name" value="TRAP_S1"/>
    <property type="match status" value="1"/>
</dbReference>
<dbReference type="Proteomes" id="UP000186141">
    <property type="component" value="Unassembled WGS sequence"/>
</dbReference>
<reference evidence="4 5" key="1">
    <citation type="submission" date="2017-01" db="EMBL/GenBank/DDBJ databases">
        <authorList>
            <person name="Mah S.A."/>
            <person name="Swanson W.J."/>
            <person name="Moy G.W."/>
            <person name="Vacquier V.D."/>
        </authorList>
    </citation>
    <scope>NUCLEOTIDE SEQUENCE [LARGE SCALE GENOMIC DNA]</scope>
    <source>
        <strain evidence="4 5">DSM 26375</strain>
    </source>
</reference>
<evidence type="ECO:0000256" key="3">
    <source>
        <dbReference type="ARBA" id="ARBA00022764"/>
    </source>
</evidence>
<comment type="subcellular location">
    <subcellularLocation>
        <location evidence="1">Periplasm</location>
    </subcellularLocation>
</comment>
<sequence length="347" mass="37425">MEKSINAVSRRTMMRGAALGLLATPALVGKGLAQGAVNWRVQSHWPKASSSFTASLGVMAADLERRTEGAFKMTLLGDGEFAKGPDIYNIVRRGVVPMGTISPSYIQDHAQAASFMYGIPGTLRESWEMQHVIKNLGVEALVNEDLMGQGTMILAEKVLPTELALTRDIKSAADFRGLKIRSSGTMLDYLALAGAAPQFVPGGELYQALSSGVVDGAHWGAAVGAKSMSLWEVCKFHVKPPIAQTTDAYVVNLDALNGLADDMRQTFLDTVESRFFRRSVEYVHAEAIALTRGRQEDALQVITLPEDVLELLSAASVKVMETEAAKGERAAKAADIYRGLMADMGYI</sequence>
<dbReference type="PANTHER" id="PTHR33376:SF5">
    <property type="entry name" value="EXTRACYTOPLASMIC SOLUTE RECEPTOR PROTEIN"/>
    <property type="match status" value="1"/>
</dbReference>
<accession>A0A1N7N1C8</accession>
<evidence type="ECO:0000313" key="5">
    <source>
        <dbReference type="Proteomes" id="UP000186141"/>
    </source>
</evidence>
<dbReference type="AlphaFoldDB" id="A0A1N7N1C8"/>
<dbReference type="GO" id="GO:0055085">
    <property type="term" value="P:transmembrane transport"/>
    <property type="evidence" value="ECO:0007669"/>
    <property type="project" value="InterPro"/>
</dbReference>
<dbReference type="PANTHER" id="PTHR33376">
    <property type="match status" value="1"/>
</dbReference>
<dbReference type="STRING" id="1086013.SAMN05421774_10339"/>
<dbReference type="Pfam" id="PF03480">
    <property type="entry name" value="DctP"/>
    <property type="match status" value="1"/>
</dbReference>
<evidence type="ECO:0000256" key="2">
    <source>
        <dbReference type="ARBA" id="ARBA00022729"/>
    </source>
</evidence>
<dbReference type="InterPro" id="IPR018389">
    <property type="entry name" value="DctP_fam"/>
</dbReference>
<dbReference type="InterPro" id="IPR038404">
    <property type="entry name" value="TRAP_DctP_sf"/>
</dbReference>
<keyword evidence="5" id="KW-1185">Reference proteome</keyword>
<dbReference type="EMBL" id="FTOT01000003">
    <property type="protein sequence ID" value="SIS92078.1"/>
    <property type="molecule type" value="Genomic_DNA"/>
</dbReference>
<dbReference type="GO" id="GO:0042597">
    <property type="term" value="C:periplasmic space"/>
    <property type="evidence" value="ECO:0007669"/>
    <property type="project" value="UniProtKB-SubCell"/>
</dbReference>
<keyword evidence="3" id="KW-0574">Periplasm</keyword>
<evidence type="ECO:0000256" key="1">
    <source>
        <dbReference type="ARBA" id="ARBA00004418"/>
    </source>
</evidence>
<keyword evidence="2" id="KW-0732">Signal</keyword>
<organism evidence="4 5">
    <name type="scientific">Gemmobacter megaterium</name>
    <dbReference type="NCBI Taxonomy" id="1086013"/>
    <lineage>
        <taxon>Bacteria</taxon>
        <taxon>Pseudomonadati</taxon>
        <taxon>Pseudomonadota</taxon>
        <taxon>Alphaproteobacteria</taxon>
        <taxon>Rhodobacterales</taxon>
        <taxon>Paracoccaceae</taxon>
        <taxon>Gemmobacter</taxon>
    </lineage>
</organism>
<protein>
    <submittedName>
        <fullName evidence="4">TRAP-type mannitol/chloroaromatic compound transport system, substrate-binding protein</fullName>
    </submittedName>
</protein>